<evidence type="ECO:0000313" key="8">
    <source>
        <dbReference type="EMBL" id="EZP68941.1"/>
    </source>
</evidence>
<feature type="domain" description="Pectinesterase catalytic" evidence="6">
    <location>
        <begin position="38"/>
        <end position="313"/>
    </location>
</feature>
<dbReference type="Proteomes" id="UP000024329">
    <property type="component" value="Unassembled WGS sequence"/>
</dbReference>
<dbReference type="RefSeq" id="WP_008829306.1">
    <property type="nucleotide sequence ID" value="NZ_CP017076.1"/>
</dbReference>
<feature type="signal peptide" evidence="5">
    <location>
        <begin position="1"/>
        <end position="20"/>
    </location>
</feature>
<keyword evidence="7" id="KW-0614">Plasmid</keyword>
<keyword evidence="10" id="KW-1185">Reference proteome</keyword>
<feature type="chain" id="PRO_5014496810" evidence="5">
    <location>
        <begin position="21"/>
        <end position="390"/>
    </location>
</feature>
<protein>
    <submittedName>
        <fullName evidence="7">Pectin esterase</fullName>
    </submittedName>
    <submittedName>
        <fullName evidence="8">Pectinesterase</fullName>
    </submittedName>
</protein>
<dbReference type="KEGG" id="nre:BES08_19800"/>
<evidence type="ECO:0000256" key="3">
    <source>
        <dbReference type="ARBA" id="ARBA00023085"/>
    </source>
</evidence>
<dbReference type="EMBL" id="CP017076">
    <property type="protein sequence ID" value="AOR79131.1"/>
    <property type="molecule type" value="Genomic_DNA"/>
</dbReference>
<evidence type="ECO:0000256" key="2">
    <source>
        <dbReference type="ARBA" id="ARBA00022801"/>
    </source>
</evidence>
<keyword evidence="2" id="KW-0378">Hydrolase</keyword>
<keyword evidence="3" id="KW-0063">Aspartyl esterase</keyword>
<reference evidence="7" key="2">
    <citation type="submission" date="2016-08" db="EMBL/GenBank/DDBJ databases">
        <authorList>
            <person name="Seilhamer J.J."/>
        </authorList>
    </citation>
    <scope>NUCLEOTIDE SEQUENCE [LARGE SCALE GENOMIC DNA]</scope>
    <source>
        <strain evidence="7">SA1</strain>
        <plasmid evidence="7">pSA1</plasmid>
    </source>
</reference>
<geneLocation type="plasmid" evidence="7 10">
    <name>pSA1</name>
</geneLocation>
<evidence type="ECO:0000259" key="6">
    <source>
        <dbReference type="Pfam" id="PF01095"/>
    </source>
</evidence>
<evidence type="ECO:0000256" key="4">
    <source>
        <dbReference type="SAM" id="MobiDB-lite"/>
    </source>
</evidence>
<sequence>MIGRLAFTLAAMLSTGTAMAAPTEYVVRPSCGDGAAPCYTSIQRALDAATRDGSENWITIRVAPGDYAEKPVISRSRLRLIGSGAQRTRVHFGAVAQTAKGWHRDGWGTPGSATLMVDAKDVVIRDLTIENTFDYLANDHHPQGSAERIANPQAVALLLDVHSDRVLVDRTAILGYQDTLFTNGGRALVRRSLVAGNIDFIFGNGQLLIEDSEIRSRPRSEPYVPGEFQSFIAAPSTQLSQAHGIIVYRSRLTREAGVPDGAVALARPWHPTTRFADGRYADPAAVGQAIFIDCFMDRHIHPDHWTTMNGTARDGTMTGVFRPQDSRFWETGSHGPGAKARDIGMTWRETTGIDAIRRDILAGWSLQDEARRTRAGTKATRARPRRTMAK</sequence>
<dbReference type="InterPro" id="IPR012334">
    <property type="entry name" value="Pectin_lyas_fold"/>
</dbReference>
<dbReference type="Gene3D" id="2.160.20.10">
    <property type="entry name" value="Single-stranded right-handed beta-helix, Pectin lyase-like"/>
    <property type="match status" value="1"/>
</dbReference>
<dbReference type="EMBL" id="JFYZ01000078">
    <property type="protein sequence ID" value="EZP68941.1"/>
    <property type="molecule type" value="Genomic_DNA"/>
</dbReference>
<dbReference type="GO" id="GO:0030599">
    <property type="term" value="F:pectinesterase activity"/>
    <property type="evidence" value="ECO:0007669"/>
    <property type="project" value="InterPro"/>
</dbReference>
<dbReference type="OrthoDB" id="191551at2"/>
<dbReference type="Proteomes" id="UP000094626">
    <property type="component" value="Plasmid pSA1"/>
</dbReference>
<dbReference type="eggNOG" id="COG4677">
    <property type="taxonomic scope" value="Bacteria"/>
</dbReference>
<evidence type="ECO:0000256" key="5">
    <source>
        <dbReference type="SAM" id="SignalP"/>
    </source>
</evidence>
<dbReference type="GO" id="GO:0042545">
    <property type="term" value="P:cell wall modification"/>
    <property type="evidence" value="ECO:0007669"/>
    <property type="project" value="InterPro"/>
</dbReference>
<feature type="region of interest" description="Disordered" evidence="4">
    <location>
        <begin position="371"/>
        <end position="390"/>
    </location>
</feature>
<dbReference type="PANTHER" id="PTHR31321">
    <property type="entry name" value="ACYL-COA THIOESTER HYDROLASE YBHC-RELATED"/>
    <property type="match status" value="1"/>
</dbReference>
<gene>
    <name evidence="7" type="ORF">BES08_19800</name>
    <name evidence="8" type="ORF">BV97_05585</name>
</gene>
<dbReference type="AlphaFoldDB" id="A0A031J6R6"/>
<evidence type="ECO:0000313" key="9">
    <source>
        <dbReference type="Proteomes" id="UP000024329"/>
    </source>
</evidence>
<dbReference type="PATRIC" id="fig|158500.4.peg.5665"/>
<dbReference type="Pfam" id="PF01095">
    <property type="entry name" value="Pectinesterase"/>
    <property type="match status" value="1"/>
</dbReference>
<name>A0A031J6R6_9SPHN</name>
<accession>A0A031J6R6</accession>
<reference evidence="8 9" key="1">
    <citation type="submission" date="2014-03" db="EMBL/GenBank/DDBJ databases">
        <title>Whole genome sequence of Novosphingobium resinovorum KF1.</title>
        <authorList>
            <person name="Gan H.M."/>
            <person name="Gan H.Y."/>
            <person name="Chew T.H."/>
            <person name="Savka M.A."/>
        </authorList>
    </citation>
    <scope>NUCLEOTIDE SEQUENCE [LARGE SCALE GENOMIC DNA]</scope>
    <source>
        <strain evidence="8 9">KF1</strain>
    </source>
</reference>
<comment type="similarity">
    <text evidence="1">Belongs to the pectinesterase family.</text>
</comment>
<reference evidence="10" key="3">
    <citation type="journal article" date="2017" name="J. Biotechnol.">
        <title>Complete genome sequence of Novosphingobium resinovorum SA1, a versatile xenobiotic-degrading bacterium capable of utilizing sulfanilic acid.</title>
        <authorList>
            <person name="Hegedus B."/>
            <person name="Kos P.B."/>
            <person name="Balint B."/>
            <person name="Maroti G."/>
            <person name="Gan H.M."/>
            <person name="Perei K."/>
            <person name="Rakhely G."/>
        </authorList>
    </citation>
    <scope>NUCLEOTIDE SEQUENCE [LARGE SCALE GENOMIC DNA]</scope>
    <source>
        <strain evidence="10">SA1</strain>
    </source>
</reference>
<dbReference type="GO" id="GO:0009279">
    <property type="term" value="C:cell outer membrane"/>
    <property type="evidence" value="ECO:0007669"/>
    <property type="project" value="TreeGrafter"/>
</dbReference>
<evidence type="ECO:0000313" key="10">
    <source>
        <dbReference type="Proteomes" id="UP000094626"/>
    </source>
</evidence>
<dbReference type="PANTHER" id="PTHR31321:SF57">
    <property type="entry name" value="PECTINESTERASE 53-RELATED"/>
    <property type="match status" value="1"/>
</dbReference>
<evidence type="ECO:0000313" key="7">
    <source>
        <dbReference type="EMBL" id="AOR79131.1"/>
    </source>
</evidence>
<feature type="compositionally biased region" description="Basic residues" evidence="4">
    <location>
        <begin position="380"/>
        <end position="390"/>
    </location>
</feature>
<evidence type="ECO:0000256" key="1">
    <source>
        <dbReference type="ARBA" id="ARBA00008891"/>
    </source>
</evidence>
<proteinExistence type="inferred from homology"/>
<dbReference type="InterPro" id="IPR011050">
    <property type="entry name" value="Pectin_lyase_fold/virulence"/>
</dbReference>
<dbReference type="SUPFAM" id="SSF51126">
    <property type="entry name" value="Pectin lyase-like"/>
    <property type="match status" value="1"/>
</dbReference>
<keyword evidence="5" id="KW-0732">Signal</keyword>
<dbReference type="InterPro" id="IPR000070">
    <property type="entry name" value="Pectinesterase_cat"/>
</dbReference>
<organism evidence="8 9">
    <name type="scientific">Novosphingobium resinovorum</name>
    <dbReference type="NCBI Taxonomy" id="158500"/>
    <lineage>
        <taxon>Bacteria</taxon>
        <taxon>Pseudomonadati</taxon>
        <taxon>Pseudomonadota</taxon>
        <taxon>Alphaproteobacteria</taxon>
        <taxon>Sphingomonadales</taxon>
        <taxon>Sphingomonadaceae</taxon>
        <taxon>Novosphingobium</taxon>
    </lineage>
</organism>